<gene>
    <name evidence="1" type="ORF">R54839_PPFHFPJH_00148</name>
</gene>
<dbReference type="EMBL" id="CAUZLR010000001">
    <property type="protein sequence ID" value="CAK1224977.1"/>
    <property type="molecule type" value="Genomic_DNA"/>
</dbReference>
<name>A0ABN9YID6_9LACO</name>
<reference evidence="1 2" key="1">
    <citation type="submission" date="2023-10" db="EMBL/GenBank/DDBJ databases">
        <authorList>
            <person name="Botero Cardona J."/>
        </authorList>
    </citation>
    <scope>NUCLEOTIDE SEQUENCE [LARGE SCALE GENOMIC DNA]</scope>
    <source>
        <strain evidence="1 2">R-54839</strain>
    </source>
</reference>
<organism evidence="1 2">
    <name type="scientific">Fructobacillus fructosus</name>
    <dbReference type="NCBI Taxonomy" id="1631"/>
    <lineage>
        <taxon>Bacteria</taxon>
        <taxon>Bacillati</taxon>
        <taxon>Bacillota</taxon>
        <taxon>Bacilli</taxon>
        <taxon>Lactobacillales</taxon>
        <taxon>Lactobacillaceae</taxon>
        <taxon>Fructobacillus</taxon>
    </lineage>
</organism>
<evidence type="ECO:0000313" key="2">
    <source>
        <dbReference type="Proteomes" id="UP001314261"/>
    </source>
</evidence>
<dbReference type="SUPFAM" id="SSF56747">
    <property type="entry name" value="Prim-pol domain"/>
    <property type="match status" value="1"/>
</dbReference>
<comment type="caution">
    <text evidence="1">The sequence shown here is derived from an EMBL/GenBank/DDBJ whole genome shotgun (WGS) entry which is preliminary data.</text>
</comment>
<evidence type="ECO:0008006" key="3">
    <source>
        <dbReference type="Google" id="ProtNLM"/>
    </source>
</evidence>
<protein>
    <recommendedName>
        <fullName evidence="3">DNA primase/polymerase bifunctional N-terminal domain-containing protein</fullName>
    </recommendedName>
</protein>
<keyword evidence="2" id="KW-1185">Reference proteome</keyword>
<accession>A0ABN9YID6</accession>
<sequence length="246" mass="27868">MATKTEAIRWLNEGYDITPIQVSYDETGHATKKPILSYASDKLDKLWVLSNWKRHYAIALVMSGSDYVCFDFDDMHEYTSFQVRFPTIEDGVIEKSVSGRGVHVFFKNNHNLTQVIGIEKGLDIKASKNNYAVVDSDTDLSECVDLSDELLEFYNENKANGQKLNNSFEGRSSLTIPELAMITEGFGEEGTRNRNMSVLVWTLMTMGFPKLAIYSVIDLANQYSGLTQSEIEKTIEGSWRKWTNGN</sequence>
<proteinExistence type="predicted"/>
<dbReference type="Proteomes" id="UP001314261">
    <property type="component" value="Unassembled WGS sequence"/>
</dbReference>
<evidence type="ECO:0000313" key="1">
    <source>
        <dbReference type="EMBL" id="CAK1224977.1"/>
    </source>
</evidence>
<dbReference type="RefSeq" id="WP_338345778.1">
    <property type="nucleotide sequence ID" value="NZ_CAUZLR010000001.1"/>
</dbReference>